<protein>
    <submittedName>
        <fullName evidence="1">Uncharacterized protein</fullName>
    </submittedName>
</protein>
<name>A0A2P2PGS5_RHIMU</name>
<dbReference type="EMBL" id="GGEC01073472">
    <property type="protein sequence ID" value="MBX53956.1"/>
    <property type="molecule type" value="Transcribed_RNA"/>
</dbReference>
<reference evidence="1" key="1">
    <citation type="submission" date="2018-02" db="EMBL/GenBank/DDBJ databases">
        <title>Rhizophora mucronata_Transcriptome.</title>
        <authorList>
            <person name="Meera S.P."/>
            <person name="Sreeshan A."/>
            <person name="Augustine A."/>
        </authorList>
    </citation>
    <scope>NUCLEOTIDE SEQUENCE</scope>
    <source>
        <tissue evidence="1">Leaf</tissue>
    </source>
</reference>
<dbReference type="AlphaFoldDB" id="A0A2P2PGS5"/>
<organism evidence="1">
    <name type="scientific">Rhizophora mucronata</name>
    <name type="common">Asiatic mangrove</name>
    <dbReference type="NCBI Taxonomy" id="61149"/>
    <lineage>
        <taxon>Eukaryota</taxon>
        <taxon>Viridiplantae</taxon>
        <taxon>Streptophyta</taxon>
        <taxon>Embryophyta</taxon>
        <taxon>Tracheophyta</taxon>
        <taxon>Spermatophyta</taxon>
        <taxon>Magnoliopsida</taxon>
        <taxon>eudicotyledons</taxon>
        <taxon>Gunneridae</taxon>
        <taxon>Pentapetalae</taxon>
        <taxon>rosids</taxon>
        <taxon>fabids</taxon>
        <taxon>Malpighiales</taxon>
        <taxon>Rhizophoraceae</taxon>
        <taxon>Rhizophora</taxon>
    </lineage>
</organism>
<proteinExistence type="predicted"/>
<accession>A0A2P2PGS5</accession>
<evidence type="ECO:0000313" key="1">
    <source>
        <dbReference type="EMBL" id="MBX53956.1"/>
    </source>
</evidence>
<sequence>MVWFIVENIAVPMPFDLA</sequence>